<feature type="domain" description="Release factor glutamine methyltransferase N-terminal" evidence="7">
    <location>
        <begin position="8"/>
        <end position="77"/>
    </location>
</feature>
<dbReference type="GO" id="GO:0003676">
    <property type="term" value="F:nucleic acid binding"/>
    <property type="evidence" value="ECO:0007669"/>
    <property type="project" value="InterPro"/>
</dbReference>
<feature type="binding site" evidence="5">
    <location>
        <position position="144"/>
    </location>
    <ligand>
        <name>S-adenosyl-L-methionine</name>
        <dbReference type="ChEBI" id="CHEBI:59789"/>
    </ligand>
</feature>
<comment type="function">
    <text evidence="5">Methylates the class 1 translation termination release factors RF1/PrfA and RF2/PrfB on the glutamine residue of the universally conserved GGQ motif.</text>
</comment>
<evidence type="ECO:0000313" key="9">
    <source>
        <dbReference type="Proteomes" id="UP001164748"/>
    </source>
</evidence>
<comment type="similarity">
    <text evidence="5">Belongs to the protein N5-glutamine methyltransferase family. PrmC subfamily.</text>
</comment>
<evidence type="ECO:0000256" key="4">
    <source>
        <dbReference type="ARBA" id="ARBA00048391"/>
    </source>
</evidence>
<dbReference type="EMBL" id="CP114588">
    <property type="protein sequence ID" value="WBA09347.1"/>
    <property type="molecule type" value="Genomic_DNA"/>
</dbReference>
<dbReference type="CDD" id="cd02440">
    <property type="entry name" value="AdoMet_MTases"/>
    <property type="match status" value="1"/>
</dbReference>
<dbReference type="FunFam" id="3.40.50.150:FF:000053">
    <property type="entry name" value="Release factor glutamine methyltransferase"/>
    <property type="match status" value="1"/>
</dbReference>
<dbReference type="NCBIfam" id="TIGR00536">
    <property type="entry name" value="hemK_fam"/>
    <property type="match status" value="1"/>
</dbReference>
<name>A0AA47LSK7_9GAMM</name>
<dbReference type="InterPro" id="IPR007848">
    <property type="entry name" value="Small_mtfrase_dom"/>
</dbReference>
<feature type="binding site" evidence="5">
    <location>
        <position position="172"/>
    </location>
    <ligand>
        <name>S-adenosyl-L-methionine</name>
        <dbReference type="ChEBI" id="CHEBI:59789"/>
    </ligand>
</feature>
<feature type="domain" description="Methyltransferase small" evidence="6">
    <location>
        <begin position="110"/>
        <end position="196"/>
    </location>
</feature>
<dbReference type="Proteomes" id="UP001164748">
    <property type="component" value="Chromosome"/>
</dbReference>
<evidence type="ECO:0000259" key="7">
    <source>
        <dbReference type="Pfam" id="PF17827"/>
    </source>
</evidence>
<keyword evidence="1 5" id="KW-0489">Methyltransferase</keyword>
<dbReference type="RefSeq" id="WP_269579542.1">
    <property type="nucleotide sequence ID" value="NZ_CP114588.1"/>
</dbReference>
<keyword evidence="2 5" id="KW-0808">Transferase</keyword>
<dbReference type="InterPro" id="IPR029063">
    <property type="entry name" value="SAM-dependent_MTases_sf"/>
</dbReference>
<dbReference type="InterPro" id="IPR019874">
    <property type="entry name" value="RF_methyltr_PrmC"/>
</dbReference>
<dbReference type="InterPro" id="IPR004556">
    <property type="entry name" value="HemK-like"/>
</dbReference>
<dbReference type="InterPro" id="IPR050320">
    <property type="entry name" value="N5-glutamine_MTase"/>
</dbReference>
<evidence type="ECO:0000256" key="5">
    <source>
        <dbReference type="HAMAP-Rule" id="MF_02126"/>
    </source>
</evidence>
<organism evidence="8 9">
    <name type="scientific">Salinivibrio kushneri</name>
    <dbReference type="NCBI Taxonomy" id="1908198"/>
    <lineage>
        <taxon>Bacteria</taxon>
        <taxon>Pseudomonadati</taxon>
        <taxon>Pseudomonadota</taxon>
        <taxon>Gammaproteobacteria</taxon>
        <taxon>Vibrionales</taxon>
        <taxon>Vibrionaceae</taxon>
        <taxon>Salinivibrio</taxon>
    </lineage>
</organism>
<dbReference type="PANTHER" id="PTHR18895">
    <property type="entry name" value="HEMK METHYLTRANSFERASE"/>
    <property type="match status" value="1"/>
</dbReference>
<keyword evidence="3 5" id="KW-0949">S-adenosyl-L-methionine</keyword>
<dbReference type="InterPro" id="IPR002052">
    <property type="entry name" value="DNA_methylase_N6_adenine_CS"/>
</dbReference>
<dbReference type="PANTHER" id="PTHR18895:SF74">
    <property type="entry name" value="MTRF1L RELEASE FACTOR GLUTAMINE METHYLTRANSFERASE"/>
    <property type="match status" value="1"/>
</dbReference>
<dbReference type="GO" id="GO:0102559">
    <property type="term" value="F:peptide chain release factor N(5)-glutamine methyltransferase activity"/>
    <property type="evidence" value="ECO:0007669"/>
    <property type="project" value="UniProtKB-EC"/>
</dbReference>
<dbReference type="InterPro" id="IPR040758">
    <property type="entry name" value="PrmC_N"/>
</dbReference>
<dbReference type="NCBIfam" id="TIGR03534">
    <property type="entry name" value="RF_mod_PrmC"/>
    <property type="match status" value="1"/>
</dbReference>
<evidence type="ECO:0000256" key="3">
    <source>
        <dbReference type="ARBA" id="ARBA00022691"/>
    </source>
</evidence>
<feature type="binding site" evidence="5">
    <location>
        <begin position="121"/>
        <end position="125"/>
    </location>
    <ligand>
        <name>S-adenosyl-L-methionine</name>
        <dbReference type="ChEBI" id="CHEBI:59789"/>
    </ligand>
</feature>
<dbReference type="Pfam" id="PF17827">
    <property type="entry name" value="PrmC_N"/>
    <property type="match status" value="1"/>
</dbReference>
<dbReference type="HAMAP" id="MF_02126">
    <property type="entry name" value="RF_methyltr_PrmC"/>
    <property type="match status" value="1"/>
</dbReference>
<proteinExistence type="inferred from homology"/>
<reference evidence="8" key="1">
    <citation type="submission" date="2022-09" db="EMBL/GenBank/DDBJ databases">
        <authorList>
            <person name="Li Z.-J."/>
        </authorList>
    </citation>
    <scope>NUCLEOTIDE SEQUENCE</scope>
    <source>
        <strain evidence="8">TGB11</strain>
    </source>
</reference>
<evidence type="ECO:0000256" key="1">
    <source>
        <dbReference type="ARBA" id="ARBA00022603"/>
    </source>
</evidence>
<dbReference type="GO" id="GO:0032259">
    <property type="term" value="P:methylation"/>
    <property type="evidence" value="ECO:0007669"/>
    <property type="project" value="UniProtKB-KW"/>
</dbReference>
<comment type="catalytic activity">
    <reaction evidence="4 5">
        <text>L-glutaminyl-[peptide chain release factor] + S-adenosyl-L-methionine = N(5)-methyl-L-glutaminyl-[peptide chain release factor] + S-adenosyl-L-homocysteine + H(+)</text>
        <dbReference type="Rhea" id="RHEA:42896"/>
        <dbReference type="Rhea" id="RHEA-COMP:10271"/>
        <dbReference type="Rhea" id="RHEA-COMP:10272"/>
        <dbReference type="ChEBI" id="CHEBI:15378"/>
        <dbReference type="ChEBI" id="CHEBI:30011"/>
        <dbReference type="ChEBI" id="CHEBI:57856"/>
        <dbReference type="ChEBI" id="CHEBI:59789"/>
        <dbReference type="ChEBI" id="CHEBI:61891"/>
        <dbReference type="EC" id="2.1.1.297"/>
    </reaction>
</comment>
<dbReference type="Gene3D" id="3.40.50.150">
    <property type="entry name" value="Vaccinia Virus protein VP39"/>
    <property type="match status" value="1"/>
</dbReference>
<feature type="binding site" evidence="5">
    <location>
        <position position="188"/>
    </location>
    <ligand>
        <name>S-adenosyl-L-methionine</name>
        <dbReference type="ChEBI" id="CHEBI:59789"/>
    </ligand>
</feature>
<dbReference type="AlphaFoldDB" id="A0AA47LSK7"/>
<accession>A0AA47LSK7</accession>
<evidence type="ECO:0000256" key="2">
    <source>
        <dbReference type="ARBA" id="ARBA00022679"/>
    </source>
</evidence>
<dbReference type="EC" id="2.1.1.297" evidence="5"/>
<sequence length="281" mass="30481">MTATISALLADSTTELTALSGGSAGVDVRALLCHVLGQPSSYLYTWPERKLTAAQLAQFRQLFARRLQGEPVAYILGYRDFWTLRLSVSPATLIPRPETELLVEQALAVLPPTPCRVLDLGTGTGAVALAIASERPDITVVGVDLMPEAVALASRNAHDNHLSNAHFIQSDWFSALSDMNRFDVIVSNPPYIDSDDPHLHQGDVRFEPASALVAEESGLAAIRHIGKTAPTYLVDGGWLMVEHGYNQGEAVRAAWKDAGWPDAKTQQDYAGLDRVTLAQRL</sequence>
<protein>
    <recommendedName>
        <fullName evidence="5">Release factor glutamine methyltransferase</fullName>
        <shortName evidence="5">RF MTase</shortName>
        <ecNumber evidence="5">2.1.1.297</ecNumber>
    </recommendedName>
    <alternativeName>
        <fullName evidence="5">N5-glutamine methyltransferase PrmC</fullName>
    </alternativeName>
    <alternativeName>
        <fullName evidence="5">Protein-(glutamine-N5) MTase PrmC</fullName>
    </alternativeName>
    <alternativeName>
        <fullName evidence="5">Protein-glutamine N-methyltransferase PrmC</fullName>
    </alternativeName>
</protein>
<dbReference type="PROSITE" id="PS00092">
    <property type="entry name" value="N6_MTASE"/>
    <property type="match status" value="1"/>
</dbReference>
<evidence type="ECO:0000313" key="8">
    <source>
        <dbReference type="EMBL" id="WBA09347.1"/>
    </source>
</evidence>
<dbReference type="Gene3D" id="1.10.8.10">
    <property type="entry name" value="DNA helicase RuvA subunit, C-terminal domain"/>
    <property type="match status" value="1"/>
</dbReference>
<dbReference type="SUPFAM" id="SSF53335">
    <property type="entry name" value="S-adenosyl-L-methionine-dependent methyltransferases"/>
    <property type="match status" value="1"/>
</dbReference>
<gene>
    <name evidence="5 8" type="primary">prmC</name>
    <name evidence="8" type="ORF">N8M53_03815</name>
</gene>
<feature type="binding site" evidence="5">
    <location>
        <begin position="188"/>
        <end position="191"/>
    </location>
    <ligand>
        <name>substrate</name>
    </ligand>
</feature>
<dbReference type="Pfam" id="PF05175">
    <property type="entry name" value="MTS"/>
    <property type="match status" value="1"/>
</dbReference>
<evidence type="ECO:0000259" key="6">
    <source>
        <dbReference type="Pfam" id="PF05175"/>
    </source>
</evidence>